<protein>
    <submittedName>
        <fullName evidence="1">Uncharacterized protein</fullName>
    </submittedName>
</protein>
<sequence>MTPPLGDIAHLGHVQLLTSDPDASVASCTDCLGPTVGGQEGDTVHLRAYEHHGLVLTARDRPGRAAG</sequence>
<dbReference type="SUPFAM" id="SSF54593">
    <property type="entry name" value="Glyoxalase/Bleomycin resistance protein/Dihydroxybiphenyl dioxygenase"/>
    <property type="match status" value="1"/>
</dbReference>
<evidence type="ECO:0000313" key="2">
    <source>
        <dbReference type="Proteomes" id="UP001501866"/>
    </source>
</evidence>
<proteinExistence type="predicted"/>
<name>A0ABP6Q4D6_9ACTN</name>
<dbReference type="Proteomes" id="UP001501866">
    <property type="component" value="Unassembled WGS sequence"/>
</dbReference>
<reference evidence="2" key="1">
    <citation type="journal article" date="2019" name="Int. J. Syst. Evol. Microbiol.">
        <title>The Global Catalogue of Microorganisms (GCM) 10K type strain sequencing project: providing services to taxonomists for standard genome sequencing and annotation.</title>
        <authorList>
            <consortium name="The Broad Institute Genomics Platform"/>
            <consortium name="The Broad Institute Genome Sequencing Center for Infectious Disease"/>
            <person name="Wu L."/>
            <person name="Ma J."/>
        </authorList>
    </citation>
    <scope>NUCLEOTIDE SEQUENCE [LARGE SCALE GENOMIC DNA]</scope>
    <source>
        <strain evidence="2">JCM 9095</strain>
    </source>
</reference>
<evidence type="ECO:0000313" key="1">
    <source>
        <dbReference type="EMBL" id="GAA3199581.1"/>
    </source>
</evidence>
<keyword evidence="2" id="KW-1185">Reference proteome</keyword>
<dbReference type="EMBL" id="BAAAUH010000063">
    <property type="protein sequence ID" value="GAA3199581.1"/>
    <property type="molecule type" value="Genomic_DNA"/>
</dbReference>
<organism evidence="1 2">
    <name type="scientific">Streptomyces virens</name>
    <dbReference type="NCBI Taxonomy" id="285572"/>
    <lineage>
        <taxon>Bacteria</taxon>
        <taxon>Bacillati</taxon>
        <taxon>Actinomycetota</taxon>
        <taxon>Actinomycetes</taxon>
        <taxon>Kitasatosporales</taxon>
        <taxon>Streptomycetaceae</taxon>
        <taxon>Streptomyces</taxon>
    </lineage>
</organism>
<comment type="caution">
    <text evidence="1">The sequence shown here is derived from an EMBL/GenBank/DDBJ whole genome shotgun (WGS) entry which is preliminary data.</text>
</comment>
<dbReference type="InterPro" id="IPR029068">
    <property type="entry name" value="Glyas_Bleomycin-R_OHBP_Dase"/>
</dbReference>
<accession>A0ABP6Q4D6</accession>
<dbReference type="Gene3D" id="3.10.180.10">
    <property type="entry name" value="2,3-Dihydroxybiphenyl 1,2-Dioxygenase, domain 1"/>
    <property type="match status" value="1"/>
</dbReference>
<gene>
    <name evidence="1" type="ORF">GCM10010451_57700</name>
</gene>